<sequence length="322" mass="34358">MGSMAGPPEASYGFVGIGVMGFGMALNLRKKIPSSSRFVLCEINKDRRDQFVQEAKSQDLGAVDVVDTPRDVAENSDIIITMLPKAPHVLEVFKNPQTGFLAIDKPAKSKLFLECSSIDTASSVELSKVVEASGIGRMIDSPVSGGPQGSDAGTLTFMCGGPEELFQQAVPVLSMMGKEDAIINCGAQGAGLATKQLNNYLGYIGYVGLCEVMATGVKYGLDPKTLSDVINKSSGMNWNSMHMNPVKGVHPNAPASRDFKGGFSVELAHGVIADATNLMDQVGTRKVLANDLKGIYDEALEDPRTKGQEARSVWRFFEDGNA</sequence>
<dbReference type="GO" id="GO:0008442">
    <property type="term" value="F:3-hydroxyisobutyrate dehydrogenase activity"/>
    <property type="evidence" value="ECO:0007669"/>
    <property type="project" value="UniProtKB-EC"/>
</dbReference>
<dbReference type="SUPFAM" id="SSF48179">
    <property type="entry name" value="6-phosphogluconate dehydrogenase C-terminal domain-like"/>
    <property type="match status" value="1"/>
</dbReference>
<dbReference type="GO" id="GO:0051287">
    <property type="term" value="F:NAD binding"/>
    <property type="evidence" value="ECO:0007669"/>
    <property type="project" value="InterPro"/>
</dbReference>
<evidence type="ECO:0000259" key="10">
    <source>
        <dbReference type="Pfam" id="PF03446"/>
    </source>
</evidence>
<comment type="catalytic activity">
    <reaction evidence="7">
        <text>3-hydroxy-2-methylpropanoate + NAD(+) = 2-methyl-3-oxopropanoate + NADH + H(+)</text>
        <dbReference type="Rhea" id="RHEA:17681"/>
        <dbReference type="ChEBI" id="CHEBI:11805"/>
        <dbReference type="ChEBI" id="CHEBI:15378"/>
        <dbReference type="ChEBI" id="CHEBI:57540"/>
        <dbReference type="ChEBI" id="CHEBI:57700"/>
        <dbReference type="ChEBI" id="CHEBI:57945"/>
        <dbReference type="EC" id="1.1.1.31"/>
    </reaction>
</comment>
<protein>
    <recommendedName>
        <fullName evidence="3">3-hydroxyisobutyrate dehydrogenase</fullName>
        <ecNumber evidence="3">1.1.1.31</ecNumber>
    </recommendedName>
</protein>
<comment type="similarity">
    <text evidence="2">Belongs to the HIBADH-related family. 3-hydroxyisobutyrate dehydrogenase subfamily.</text>
</comment>
<comment type="pathway">
    <text evidence="1">Amino-acid degradation; L-valine degradation.</text>
</comment>
<dbReference type="GO" id="GO:0050661">
    <property type="term" value="F:NADP binding"/>
    <property type="evidence" value="ECO:0007669"/>
    <property type="project" value="InterPro"/>
</dbReference>
<evidence type="ECO:0000256" key="8">
    <source>
        <dbReference type="PIRSR" id="PIRSR000103-1"/>
    </source>
</evidence>
<keyword evidence="9" id="KW-0812">Transmembrane</keyword>
<dbReference type="AlphaFoldDB" id="A0A0N1H4Y2"/>
<dbReference type="OrthoDB" id="21615at2759"/>
<keyword evidence="6" id="KW-0520">NAD</keyword>
<evidence type="ECO:0000256" key="7">
    <source>
        <dbReference type="ARBA" id="ARBA00049197"/>
    </source>
</evidence>
<dbReference type="Gene3D" id="1.10.1040.10">
    <property type="entry name" value="N-(1-d-carboxylethyl)-l-norvaline Dehydrogenase, domain 2"/>
    <property type="match status" value="1"/>
</dbReference>
<evidence type="ECO:0000259" key="11">
    <source>
        <dbReference type="Pfam" id="PF14833"/>
    </source>
</evidence>
<feature type="domain" description="6-phosphogluconate dehydrogenase NADP-binding" evidence="10">
    <location>
        <begin position="12"/>
        <end position="181"/>
    </location>
</feature>
<dbReference type="InterPro" id="IPR006115">
    <property type="entry name" value="6PGDH_NADP-bd"/>
</dbReference>
<dbReference type="PANTHER" id="PTHR22981">
    <property type="entry name" value="3-HYDROXYISOBUTYRATE DEHYDROGENASE-RELATED"/>
    <property type="match status" value="1"/>
</dbReference>
<dbReference type="RefSeq" id="XP_018000527.1">
    <property type="nucleotide sequence ID" value="XM_018147911.1"/>
</dbReference>
<dbReference type="PANTHER" id="PTHR22981:SF7">
    <property type="entry name" value="3-HYDROXYISOBUTYRATE DEHYDROGENASE, MITOCHONDRIAL"/>
    <property type="match status" value="1"/>
</dbReference>
<keyword evidence="9" id="KW-0472">Membrane</keyword>
<proteinExistence type="inferred from homology"/>
<reference evidence="12 13" key="1">
    <citation type="submission" date="2015-06" db="EMBL/GenBank/DDBJ databases">
        <title>Draft genome of the ant-associated black yeast Phialophora attae CBS 131958.</title>
        <authorList>
            <person name="Moreno L.F."/>
            <person name="Stielow B.J."/>
            <person name="de Hoog S."/>
            <person name="Vicente V.A."/>
            <person name="Weiss V.A."/>
            <person name="de Vries M."/>
            <person name="Cruz L.M."/>
            <person name="Souza E.M."/>
        </authorList>
    </citation>
    <scope>NUCLEOTIDE SEQUENCE [LARGE SCALE GENOMIC DNA]</scope>
    <source>
        <strain evidence="12 13">CBS 131958</strain>
    </source>
</reference>
<dbReference type="Gene3D" id="3.40.50.720">
    <property type="entry name" value="NAD(P)-binding Rossmann-like Domain"/>
    <property type="match status" value="1"/>
</dbReference>
<dbReference type="EC" id="1.1.1.31" evidence="3"/>
<evidence type="ECO:0000256" key="3">
    <source>
        <dbReference type="ARBA" id="ARBA00012991"/>
    </source>
</evidence>
<gene>
    <name evidence="12" type="ORF">AB675_7535</name>
</gene>
<evidence type="ECO:0000313" key="12">
    <source>
        <dbReference type="EMBL" id="KPI40564.1"/>
    </source>
</evidence>
<organism evidence="12 13">
    <name type="scientific">Cyphellophora attinorum</name>
    <dbReference type="NCBI Taxonomy" id="1664694"/>
    <lineage>
        <taxon>Eukaryota</taxon>
        <taxon>Fungi</taxon>
        <taxon>Dikarya</taxon>
        <taxon>Ascomycota</taxon>
        <taxon>Pezizomycotina</taxon>
        <taxon>Eurotiomycetes</taxon>
        <taxon>Chaetothyriomycetidae</taxon>
        <taxon>Chaetothyriales</taxon>
        <taxon>Cyphellophoraceae</taxon>
        <taxon>Cyphellophora</taxon>
    </lineage>
</organism>
<dbReference type="InterPro" id="IPR029154">
    <property type="entry name" value="HIBADH-like_NADP-bd"/>
</dbReference>
<dbReference type="GO" id="GO:0005739">
    <property type="term" value="C:mitochondrion"/>
    <property type="evidence" value="ECO:0007669"/>
    <property type="project" value="TreeGrafter"/>
</dbReference>
<evidence type="ECO:0000313" key="13">
    <source>
        <dbReference type="Proteomes" id="UP000038010"/>
    </source>
</evidence>
<feature type="domain" description="3-hydroxyisobutyrate dehydrogenase-like NAD-binding" evidence="11">
    <location>
        <begin position="189"/>
        <end position="302"/>
    </location>
</feature>
<evidence type="ECO:0000256" key="1">
    <source>
        <dbReference type="ARBA" id="ARBA00005109"/>
    </source>
</evidence>
<dbReference type="EMBL" id="LFJN01000012">
    <property type="protein sequence ID" value="KPI40564.1"/>
    <property type="molecule type" value="Genomic_DNA"/>
</dbReference>
<dbReference type="Pfam" id="PF03446">
    <property type="entry name" value="NAD_binding_2"/>
    <property type="match status" value="1"/>
</dbReference>
<dbReference type="STRING" id="1664694.A0A0N1H4Y2"/>
<evidence type="ECO:0000256" key="2">
    <source>
        <dbReference type="ARBA" id="ARBA00006013"/>
    </source>
</evidence>
<evidence type="ECO:0000256" key="6">
    <source>
        <dbReference type="ARBA" id="ARBA00023027"/>
    </source>
</evidence>
<dbReference type="PIRSF" id="PIRSF000103">
    <property type="entry name" value="HIBADH"/>
    <property type="match status" value="1"/>
</dbReference>
<dbReference type="VEuPathDB" id="FungiDB:AB675_7535"/>
<dbReference type="InterPro" id="IPR008927">
    <property type="entry name" value="6-PGluconate_DH-like_C_sf"/>
</dbReference>
<feature type="active site" evidence="8">
    <location>
        <position position="195"/>
    </location>
</feature>
<dbReference type="GO" id="GO:0006574">
    <property type="term" value="P:L-valine catabolic process"/>
    <property type="evidence" value="ECO:0007669"/>
    <property type="project" value="TreeGrafter"/>
</dbReference>
<dbReference type="InterPro" id="IPR013328">
    <property type="entry name" value="6PGD_dom2"/>
</dbReference>
<evidence type="ECO:0000256" key="5">
    <source>
        <dbReference type="ARBA" id="ARBA00023002"/>
    </source>
</evidence>
<keyword evidence="4" id="KW-0101">Branched-chain amino acid catabolism</keyword>
<dbReference type="InterPro" id="IPR015815">
    <property type="entry name" value="HIBADH-related"/>
</dbReference>
<evidence type="ECO:0000256" key="4">
    <source>
        <dbReference type="ARBA" id="ARBA00022456"/>
    </source>
</evidence>
<comment type="caution">
    <text evidence="12">The sequence shown here is derived from an EMBL/GenBank/DDBJ whole genome shotgun (WGS) entry which is preliminary data.</text>
</comment>
<accession>A0A0N1H4Y2</accession>
<dbReference type="Pfam" id="PF14833">
    <property type="entry name" value="NAD_binding_11"/>
    <property type="match status" value="1"/>
</dbReference>
<dbReference type="InterPro" id="IPR036291">
    <property type="entry name" value="NAD(P)-bd_dom_sf"/>
</dbReference>
<dbReference type="GeneID" id="28739791"/>
<dbReference type="Proteomes" id="UP000038010">
    <property type="component" value="Unassembled WGS sequence"/>
</dbReference>
<keyword evidence="9" id="KW-1133">Transmembrane helix</keyword>
<dbReference type="SUPFAM" id="SSF51735">
    <property type="entry name" value="NAD(P)-binding Rossmann-fold domains"/>
    <property type="match status" value="1"/>
</dbReference>
<keyword evidence="13" id="KW-1185">Reference proteome</keyword>
<feature type="transmembrane region" description="Helical" evidence="9">
    <location>
        <begin position="12"/>
        <end position="28"/>
    </location>
</feature>
<keyword evidence="5" id="KW-0560">Oxidoreductase</keyword>
<name>A0A0N1H4Y2_9EURO</name>
<evidence type="ECO:0000256" key="9">
    <source>
        <dbReference type="SAM" id="Phobius"/>
    </source>
</evidence>